<protein>
    <submittedName>
        <fullName evidence="1">Uncharacterized protein</fullName>
    </submittedName>
</protein>
<evidence type="ECO:0000313" key="2">
    <source>
        <dbReference type="Proteomes" id="UP000076023"/>
    </source>
</evidence>
<name>A0A146GC14_TERSA</name>
<organism evidence="1 2">
    <name type="scientific">Terrimicrobium sacchariphilum</name>
    <dbReference type="NCBI Taxonomy" id="690879"/>
    <lineage>
        <taxon>Bacteria</taxon>
        <taxon>Pseudomonadati</taxon>
        <taxon>Verrucomicrobiota</taxon>
        <taxon>Terrimicrobiia</taxon>
        <taxon>Terrimicrobiales</taxon>
        <taxon>Terrimicrobiaceae</taxon>
        <taxon>Terrimicrobium</taxon>
    </lineage>
</organism>
<reference evidence="2" key="1">
    <citation type="journal article" date="2017" name="Genome Announc.">
        <title>Draft Genome Sequence of Terrimicrobium sacchariphilum NM-5T, a Facultative Anaerobic Soil Bacterium of the Class Spartobacteria.</title>
        <authorList>
            <person name="Qiu Y.L."/>
            <person name="Tourlousse D.M."/>
            <person name="Matsuura N."/>
            <person name="Ohashi A."/>
            <person name="Sekiguchi Y."/>
        </authorList>
    </citation>
    <scope>NUCLEOTIDE SEQUENCE [LARGE SCALE GENOMIC DNA]</scope>
    <source>
        <strain evidence="2">NM-5</strain>
    </source>
</reference>
<sequence length="54" mass="6112">MPDLHFELASVPRQVGIIMILYHTNHGRQAAEVFFFNRAGLVCRAAAHYTDLVN</sequence>
<dbReference type="AlphaFoldDB" id="A0A146GC14"/>
<dbReference type="InParanoid" id="A0A146GC14"/>
<proteinExistence type="predicted"/>
<dbReference type="STRING" id="690879.TSACC_23176"/>
<dbReference type="EMBL" id="BDCO01000002">
    <property type="protein sequence ID" value="GAT34743.1"/>
    <property type="molecule type" value="Genomic_DNA"/>
</dbReference>
<keyword evidence="2" id="KW-1185">Reference proteome</keyword>
<gene>
    <name evidence="1" type="ORF">TSACC_23176</name>
</gene>
<accession>A0A146GC14</accession>
<dbReference type="Proteomes" id="UP000076023">
    <property type="component" value="Unassembled WGS sequence"/>
</dbReference>
<comment type="caution">
    <text evidence="1">The sequence shown here is derived from an EMBL/GenBank/DDBJ whole genome shotgun (WGS) entry which is preliminary data.</text>
</comment>
<evidence type="ECO:0000313" key="1">
    <source>
        <dbReference type="EMBL" id="GAT34743.1"/>
    </source>
</evidence>
<dbReference type="Gene3D" id="3.10.450.50">
    <property type="match status" value="1"/>
</dbReference>